<dbReference type="EMBL" id="FNKL01000001">
    <property type="protein sequence ID" value="SDQ10960.1"/>
    <property type="molecule type" value="Genomic_DNA"/>
</dbReference>
<accession>A0A1H0Y783</accession>
<organism evidence="2 3">
    <name type="scientific">Chryseobacterium soldanellicola</name>
    <dbReference type="NCBI Taxonomy" id="311333"/>
    <lineage>
        <taxon>Bacteria</taxon>
        <taxon>Pseudomonadati</taxon>
        <taxon>Bacteroidota</taxon>
        <taxon>Flavobacteriia</taxon>
        <taxon>Flavobacteriales</taxon>
        <taxon>Weeksellaceae</taxon>
        <taxon>Chryseobacterium group</taxon>
        <taxon>Chryseobacterium</taxon>
    </lineage>
</organism>
<sequence>MKGFLILCLATVMSCTSATSQKSSQKSTDMQTKTEIIVSESQGGAEQAGFSILKNDQEFQKAINGNSMVVVEPGNAPKAGSHKFPTDKKVVLYNLGTFRSGDHRISEIKSVSVKDNVLYVEVPFVQHGGMEIQVISNPYVIFTVPSHYNFTSVELKSSK</sequence>
<evidence type="ECO:0000256" key="1">
    <source>
        <dbReference type="SAM" id="SignalP"/>
    </source>
</evidence>
<evidence type="ECO:0008006" key="4">
    <source>
        <dbReference type="Google" id="ProtNLM"/>
    </source>
</evidence>
<feature type="signal peptide" evidence="1">
    <location>
        <begin position="1"/>
        <end position="18"/>
    </location>
</feature>
<dbReference type="STRING" id="311333.SAMN05421664_0530"/>
<reference evidence="3" key="1">
    <citation type="submission" date="2016-10" db="EMBL/GenBank/DDBJ databases">
        <authorList>
            <person name="Varghese N."/>
            <person name="Submissions S."/>
        </authorList>
    </citation>
    <scope>NUCLEOTIDE SEQUENCE [LARGE SCALE GENOMIC DNA]</scope>
    <source>
        <strain evidence="3">DSM 17072</strain>
    </source>
</reference>
<dbReference type="PROSITE" id="PS51257">
    <property type="entry name" value="PROKAR_LIPOPROTEIN"/>
    <property type="match status" value="1"/>
</dbReference>
<evidence type="ECO:0000313" key="3">
    <source>
        <dbReference type="Proteomes" id="UP000199627"/>
    </source>
</evidence>
<dbReference type="RefSeq" id="WP_089753359.1">
    <property type="nucleotide sequence ID" value="NZ_FNKL01000001.1"/>
</dbReference>
<dbReference type="AlphaFoldDB" id="A0A1H0Y783"/>
<name>A0A1H0Y783_9FLAO</name>
<gene>
    <name evidence="2" type="ORF">SAMN05421664_0530</name>
</gene>
<keyword evidence="3" id="KW-1185">Reference proteome</keyword>
<protein>
    <recommendedName>
        <fullName evidence="4">PrcB C-terminal</fullName>
    </recommendedName>
</protein>
<feature type="chain" id="PRO_5011450338" description="PrcB C-terminal" evidence="1">
    <location>
        <begin position="19"/>
        <end position="159"/>
    </location>
</feature>
<proteinExistence type="predicted"/>
<evidence type="ECO:0000313" key="2">
    <source>
        <dbReference type="EMBL" id="SDQ10960.1"/>
    </source>
</evidence>
<dbReference type="Proteomes" id="UP000199627">
    <property type="component" value="Unassembled WGS sequence"/>
</dbReference>
<keyword evidence="1" id="KW-0732">Signal</keyword>
<dbReference type="OrthoDB" id="1268646at2"/>